<dbReference type="Proteomes" id="UP001302806">
    <property type="component" value="Chromosome"/>
</dbReference>
<organism evidence="2 4">
    <name type="scientific">Thalassobellus suaedae</name>
    <dbReference type="NCBI Taxonomy" id="3074124"/>
    <lineage>
        <taxon>Bacteria</taxon>
        <taxon>Pseudomonadati</taxon>
        <taxon>Bacteroidota</taxon>
        <taxon>Flavobacteriia</taxon>
        <taxon>Flavobacteriales</taxon>
        <taxon>Flavobacteriaceae</taxon>
        <taxon>Thalassobellus</taxon>
    </lineage>
</organism>
<dbReference type="Proteomes" id="UP001303407">
    <property type="component" value="Chromosome"/>
</dbReference>
<gene>
    <name evidence="2" type="ORF">RHP49_02795</name>
    <name evidence="1" type="ORF">RHP51_11795</name>
</gene>
<accession>A0ABY9Y4M5</accession>
<dbReference type="SUPFAM" id="SSF46626">
    <property type="entry name" value="Cytochrome c"/>
    <property type="match status" value="1"/>
</dbReference>
<dbReference type="EMBL" id="CP134536">
    <property type="protein sequence ID" value="WNH13189.1"/>
    <property type="molecule type" value="Genomic_DNA"/>
</dbReference>
<sequence length="120" mass="13089">MKSKNLLYTFTTAIILFNCSNSSTEDLSEPTQDPDPTAIITYDTDIMTIINDNCIQCHGTPPTGGAPTSFTTYTQVKSSINSILTRINNSGSAVMPPTGQMPLATRELIQQWKDDGLLEN</sequence>
<proteinExistence type="predicted"/>
<evidence type="ECO:0008006" key="5">
    <source>
        <dbReference type="Google" id="ProtNLM"/>
    </source>
</evidence>
<dbReference type="Gene3D" id="1.10.760.10">
    <property type="entry name" value="Cytochrome c-like domain"/>
    <property type="match status" value="1"/>
</dbReference>
<keyword evidence="4" id="KW-1185">Reference proteome</keyword>
<evidence type="ECO:0000313" key="2">
    <source>
        <dbReference type="EMBL" id="WNH13189.1"/>
    </source>
</evidence>
<reference evidence="3 4" key="1">
    <citation type="submission" date="2023-09" db="EMBL/GenBank/DDBJ databases">
        <title>Thalassobella suaedae gen. nov., sp. nov., a marine bacterium of the family Flavobacteriaceae isolated from a halophyte Suaeda japonica.</title>
        <authorList>
            <person name="Lee S.Y."/>
            <person name="Hwang C.Y."/>
        </authorList>
    </citation>
    <scope>NUCLEOTIDE SEQUENCE [LARGE SCALE GENOMIC DNA]</scope>
    <source>
        <strain evidence="2 4">HL-DH10</strain>
        <strain evidence="1 3">HL-DH14</strain>
    </source>
</reference>
<name>A0ABY9Y4M5_9FLAO</name>
<evidence type="ECO:0000313" key="3">
    <source>
        <dbReference type="Proteomes" id="UP001302806"/>
    </source>
</evidence>
<dbReference type="InterPro" id="IPR036909">
    <property type="entry name" value="Cyt_c-like_dom_sf"/>
</dbReference>
<evidence type="ECO:0000313" key="4">
    <source>
        <dbReference type="Proteomes" id="UP001303407"/>
    </source>
</evidence>
<protein>
    <recommendedName>
        <fullName evidence="5">Cytochrome c domain-containing protein</fullName>
    </recommendedName>
</protein>
<evidence type="ECO:0000313" key="1">
    <source>
        <dbReference type="EMBL" id="WNH07875.1"/>
    </source>
</evidence>
<dbReference type="RefSeq" id="WP_415863167.1">
    <property type="nucleotide sequence ID" value="NZ_CP134536.1"/>
</dbReference>
<dbReference type="EMBL" id="CP134537">
    <property type="protein sequence ID" value="WNH07875.1"/>
    <property type="molecule type" value="Genomic_DNA"/>
</dbReference>